<comment type="caution">
    <text evidence="1">The sequence shown here is derived from an EMBL/GenBank/DDBJ whole genome shotgun (WGS) entry which is preliminary data.</text>
</comment>
<evidence type="ECO:0000313" key="2">
    <source>
        <dbReference type="Proteomes" id="UP000266669"/>
    </source>
</evidence>
<evidence type="ECO:0000313" key="1">
    <source>
        <dbReference type="EMBL" id="RHX83183.1"/>
    </source>
</evidence>
<dbReference type="Proteomes" id="UP000266669">
    <property type="component" value="Unassembled WGS sequence"/>
</dbReference>
<organism evidence="1 2">
    <name type="scientific">Leptospira stimsonii</name>
    <dbReference type="NCBI Taxonomy" id="2202203"/>
    <lineage>
        <taxon>Bacteria</taxon>
        <taxon>Pseudomonadati</taxon>
        <taxon>Spirochaetota</taxon>
        <taxon>Spirochaetia</taxon>
        <taxon>Leptospirales</taxon>
        <taxon>Leptospiraceae</taxon>
        <taxon>Leptospira</taxon>
    </lineage>
</organism>
<protein>
    <submittedName>
        <fullName evidence="1">Uncharacterized protein</fullName>
    </submittedName>
</protein>
<sequence length="69" mass="7908">MSSIRLKSIDFGFLNSKRTVIYLFKNVPEYILEKRKDGTTNGRILVNSIGDKKFFGSSSVPKSFRFRTA</sequence>
<name>A0A8B3CMB1_9LEPT</name>
<dbReference type="AlphaFoldDB" id="A0A8B3CMB1"/>
<proteinExistence type="predicted"/>
<gene>
    <name evidence="1" type="ORF">DLM78_22940</name>
</gene>
<reference evidence="2" key="1">
    <citation type="submission" date="2018-05" db="EMBL/GenBank/DDBJ databases">
        <title>Leptospira yasudae sp. nov. and Leptospira stimsonii sp. nov., two pathogenic species of the genus Leptospira isolated from environmental sources.</title>
        <authorList>
            <person name="Casanovas-Massana A."/>
            <person name="Hamond C."/>
            <person name="Santos L.A."/>
            <person name="Hacker K.P."/>
            <person name="Balassiano I."/>
            <person name="Medeiros M.A."/>
            <person name="Reis M.G."/>
            <person name="Ko A.I."/>
            <person name="Wunder E.A."/>
        </authorList>
    </citation>
    <scope>NUCLEOTIDE SEQUENCE [LARGE SCALE GENOMIC DNA]</scope>
    <source>
        <strain evidence="2">AMB6-RJ</strain>
    </source>
</reference>
<accession>A0A8B3CMB1</accession>
<dbReference type="EMBL" id="QHCS01000011">
    <property type="protein sequence ID" value="RHX83183.1"/>
    <property type="molecule type" value="Genomic_DNA"/>
</dbReference>